<sequence>MVEFVSGTYQRSFAGLVFPIPENGYIFDFQRFPSGIMGWDAKRKLAMELAMAMDIEADIHRQFESVRCRTSRFVYFPLSFANESSPTEQQFCFTEGG</sequence>
<reference evidence="1" key="1">
    <citation type="submission" date="2019-02" db="EMBL/GenBank/DDBJ databases">
        <authorList>
            <person name="Gruber-Vodicka R. H."/>
            <person name="Seah K. B. B."/>
        </authorList>
    </citation>
    <scope>NUCLEOTIDE SEQUENCE</scope>
    <source>
        <strain evidence="1">BECK_M6</strain>
    </source>
</reference>
<proteinExistence type="predicted"/>
<organism evidence="1">
    <name type="scientific">Candidatus Kentrum sp. LFY</name>
    <dbReference type="NCBI Taxonomy" id="2126342"/>
    <lineage>
        <taxon>Bacteria</taxon>
        <taxon>Pseudomonadati</taxon>
        <taxon>Pseudomonadota</taxon>
        <taxon>Gammaproteobacteria</taxon>
        <taxon>Candidatus Kentrum</taxon>
    </lineage>
</organism>
<gene>
    <name evidence="1" type="ORF">BECKLFY1418A_GA0070994_100836</name>
</gene>
<name>A0A450UBK9_9GAMM</name>
<accession>A0A450UBK9</accession>
<evidence type="ECO:0000313" key="1">
    <source>
        <dbReference type="EMBL" id="VFJ89633.1"/>
    </source>
</evidence>
<dbReference type="AlphaFoldDB" id="A0A450UBK9"/>
<dbReference type="EMBL" id="CAADFH010000008">
    <property type="protein sequence ID" value="VFJ89633.1"/>
    <property type="molecule type" value="Genomic_DNA"/>
</dbReference>
<protein>
    <submittedName>
        <fullName evidence="1">Uncharacterized protein</fullName>
    </submittedName>
</protein>